<evidence type="ECO:0000256" key="1">
    <source>
        <dbReference type="ARBA" id="ARBA00023117"/>
    </source>
</evidence>
<feature type="domain" description="Bromo" evidence="3">
    <location>
        <begin position="31"/>
        <end position="72"/>
    </location>
</feature>
<comment type="caution">
    <text evidence="4">The sequence shown here is derived from an EMBL/GenBank/DDBJ whole genome shotgun (WGS) entry which is preliminary data.</text>
</comment>
<accession>A0A9K3GLP9</accession>
<keyword evidence="5" id="KW-1185">Reference proteome</keyword>
<evidence type="ECO:0000256" key="2">
    <source>
        <dbReference type="PROSITE-ProRule" id="PRU00035"/>
    </source>
</evidence>
<dbReference type="PANTHER" id="PTHR45926">
    <property type="entry name" value="OSJNBA0053K19.4 PROTEIN"/>
    <property type="match status" value="1"/>
</dbReference>
<proteinExistence type="predicted"/>
<dbReference type="SUPFAM" id="SSF47370">
    <property type="entry name" value="Bromodomain"/>
    <property type="match status" value="1"/>
</dbReference>
<protein>
    <recommendedName>
        <fullName evidence="3">Bromo domain-containing protein</fullName>
    </recommendedName>
</protein>
<organism evidence="4 5">
    <name type="scientific">Kipferlia bialata</name>
    <dbReference type="NCBI Taxonomy" id="797122"/>
    <lineage>
        <taxon>Eukaryota</taxon>
        <taxon>Metamonada</taxon>
        <taxon>Carpediemonas-like organisms</taxon>
        <taxon>Kipferlia</taxon>
    </lineage>
</organism>
<keyword evidence="1 2" id="KW-0103">Bromodomain</keyword>
<sequence>MPEEELVSRVAHVEITKELRSKLLKVVEACKKHKYGTEFTTPVDYIGLGLVDYLDVVRKPMDLGTLKNNLIS</sequence>
<feature type="non-terminal residue" evidence="4">
    <location>
        <position position="72"/>
    </location>
</feature>
<gene>
    <name evidence="4" type="ORF">KIPB_008711</name>
</gene>
<evidence type="ECO:0000259" key="3">
    <source>
        <dbReference type="PROSITE" id="PS50014"/>
    </source>
</evidence>
<dbReference type="Proteomes" id="UP000265618">
    <property type="component" value="Unassembled WGS sequence"/>
</dbReference>
<evidence type="ECO:0000313" key="5">
    <source>
        <dbReference type="Proteomes" id="UP000265618"/>
    </source>
</evidence>
<dbReference type="Gene3D" id="1.20.920.10">
    <property type="entry name" value="Bromodomain-like"/>
    <property type="match status" value="1"/>
</dbReference>
<dbReference type="PROSITE" id="PS50014">
    <property type="entry name" value="BROMODOMAIN_2"/>
    <property type="match status" value="1"/>
</dbReference>
<evidence type="ECO:0000313" key="4">
    <source>
        <dbReference type="EMBL" id="GIQ86790.1"/>
    </source>
</evidence>
<dbReference type="AlphaFoldDB" id="A0A9K3GLP9"/>
<name>A0A9K3GLP9_9EUKA</name>
<reference evidence="4 5" key="1">
    <citation type="journal article" date="2018" name="PLoS ONE">
        <title>The draft genome of Kipferlia bialata reveals reductive genome evolution in fornicate parasites.</title>
        <authorList>
            <person name="Tanifuji G."/>
            <person name="Takabayashi S."/>
            <person name="Kume K."/>
            <person name="Takagi M."/>
            <person name="Nakayama T."/>
            <person name="Kamikawa R."/>
            <person name="Inagaki Y."/>
            <person name="Hashimoto T."/>
        </authorList>
    </citation>
    <scope>NUCLEOTIDE SEQUENCE [LARGE SCALE GENOMIC DNA]</scope>
    <source>
        <strain evidence="4">NY0173</strain>
    </source>
</reference>
<dbReference type="Pfam" id="PF00439">
    <property type="entry name" value="Bromodomain"/>
    <property type="match status" value="1"/>
</dbReference>
<dbReference type="EMBL" id="BDIP01002764">
    <property type="protein sequence ID" value="GIQ86790.1"/>
    <property type="molecule type" value="Genomic_DNA"/>
</dbReference>
<dbReference type="OrthoDB" id="21449at2759"/>
<dbReference type="InterPro" id="IPR036427">
    <property type="entry name" value="Bromodomain-like_sf"/>
</dbReference>
<dbReference type="InterPro" id="IPR001487">
    <property type="entry name" value="Bromodomain"/>
</dbReference>